<dbReference type="PROSITE" id="PS00108">
    <property type="entry name" value="PROTEIN_KINASE_ST"/>
    <property type="match status" value="1"/>
</dbReference>
<accession>A0A6C0HP63</accession>
<dbReference type="EMBL" id="MN739993">
    <property type="protein sequence ID" value="QHT81946.1"/>
    <property type="molecule type" value="Genomic_DNA"/>
</dbReference>
<name>A0A6C0HP63_9ZZZZ</name>
<feature type="domain" description="Protein kinase" evidence="2">
    <location>
        <begin position="1"/>
        <end position="222"/>
    </location>
</feature>
<dbReference type="SUPFAM" id="SSF56112">
    <property type="entry name" value="Protein kinase-like (PK-like)"/>
    <property type="match status" value="1"/>
</dbReference>
<dbReference type="InterPro" id="IPR000719">
    <property type="entry name" value="Prot_kinase_dom"/>
</dbReference>
<proteinExistence type="predicted"/>
<dbReference type="PANTHER" id="PTHR11909">
    <property type="entry name" value="CASEIN KINASE-RELATED"/>
    <property type="match status" value="1"/>
</dbReference>
<dbReference type="GO" id="GO:0004674">
    <property type="term" value="F:protein serine/threonine kinase activity"/>
    <property type="evidence" value="ECO:0007669"/>
    <property type="project" value="UniProtKB-EC"/>
</dbReference>
<evidence type="ECO:0000259" key="2">
    <source>
        <dbReference type="PROSITE" id="PS50011"/>
    </source>
</evidence>
<dbReference type="PROSITE" id="PS50011">
    <property type="entry name" value="PROTEIN_KINASE_DOM"/>
    <property type="match status" value="1"/>
</dbReference>
<dbReference type="InterPro" id="IPR008271">
    <property type="entry name" value="Ser/Thr_kinase_AS"/>
</dbReference>
<evidence type="ECO:0000256" key="1">
    <source>
        <dbReference type="ARBA" id="ARBA00012513"/>
    </source>
</evidence>
<dbReference type="Gene3D" id="1.10.510.10">
    <property type="entry name" value="Transferase(Phosphotransferase) domain 1"/>
    <property type="match status" value="1"/>
</dbReference>
<dbReference type="EC" id="2.7.11.1" evidence="1"/>
<organism evidence="3">
    <name type="scientific">viral metagenome</name>
    <dbReference type="NCBI Taxonomy" id="1070528"/>
    <lineage>
        <taxon>unclassified sequences</taxon>
        <taxon>metagenomes</taxon>
        <taxon>organismal metagenomes</taxon>
    </lineage>
</organism>
<dbReference type="GO" id="GO:0005524">
    <property type="term" value="F:ATP binding"/>
    <property type="evidence" value="ECO:0007669"/>
    <property type="project" value="InterPro"/>
</dbReference>
<dbReference type="InterPro" id="IPR050235">
    <property type="entry name" value="CK1_Ser-Thr_kinase"/>
</dbReference>
<reference evidence="3" key="1">
    <citation type="journal article" date="2020" name="Nature">
        <title>Giant virus diversity and host interactions through global metagenomics.</title>
        <authorList>
            <person name="Schulz F."/>
            <person name="Roux S."/>
            <person name="Paez-Espino D."/>
            <person name="Jungbluth S."/>
            <person name="Walsh D.A."/>
            <person name="Denef V.J."/>
            <person name="McMahon K.D."/>
            <person name="Konstantinidis K.T."/>
            <person name="Eloe-Fadrosh E.A."/>
            <person name="Kyrpides N.C."/>
            <person name="Woyke T."/>
        </authorList>
    </citation>
    <scope>NUCLEOTIDE SEQUENCE</scope>
    <source>
        <strain evidence="3">GVMAG-M-3300023184-160</strain>
    </source>
</reference>
<sequence>MIETDFSAIYEAVHIVKDTRVILKQSKDVRTNRMLQNELKLYTYLRGSVPIPRLKASGLIGDKMYLVFEKMDRTLDQWKEDLSIHEMFSLLLALHEKGIVHRDLKPDNFIFGFNKKCHLLDLGLAAVQSNRKVKGFVGNRRYASYTCFEAEYEYRFADDVLSLVYILLERKYGFLPWDKTTQPRKNIDFVAFYPGDPLCLLEKIGRSDKPLEPLYRALFEAL</sequence>
<evidence type="ECO:0000313" key="3">
    <source>
        <dbReference type="EMBL" id="QHT81946.1"/>
    </source>
</evidence>
<protein>
    <recommendedName>
        <fullName evidence="1">non-specific serine/threonine protein kinase</fullName>
        <ecNumber evidence="1">2.7.11.1</ecNumber>
    </recommendedName>
</protein>
<dbReference type="Gene3D" id="3.30.200.20">
    <property type="entry name" value="Phosphorylase Kinase, domain 1"/>
    <property type="match status" value="1"/>
</dbReference>
<dbReference type="Pfam" id="PF00069">
    <property type="entry name" value="Pkinase"/>
    <property type="match status" value="1"/>
</dbReference>
<dbReference type="AlphaFoldDB" id="A0A6C0HP63"/>
<dbReference type="SMART" id="SM00220">
    <property type="entry name" value="S_TKc"/>
    <property type="match status" value="1"/>
</dbReference>
<dbReference type="InterPro" id="IPR011009">
    <property type="entry name" value="Kinase-like_dom_sf"/>
</dbReference>